<keyword evidence="2" id="KW-0539">Nucleus</keyword>
<organism evidence="4 5">
    <name type="scientific">Cloeon dipterum</name>
    <dbReference type="NCBI Taxonomy" id="197152"/>
    <lineage>
        <taxon>Eukaryota</taxon>
        <taxon>Metazoa</taxon>
        <taxon>Ecdysozoa</taxon>
        <taxon>Arthropoda</taxon>
        <taxon>Hexapoda</taxon>
        <taxon>Insecta</taxon>
        <taxon>Pterygota</taxon>
        <taxon>Palaeoptera</taxon>
        <taxon>Ephemeroptera</taxon>
        <taxon>Pisciforma</taxon>
        <taxon>Baetidae</taxon>
        <taxon>Cloeon</taxon>
    </lineage>
</organism>
<accession>A0A8S1CQI2</accession>
<evidence type="ECO:0000256" key="1">
    <source>
        <dbReference type="ARBA" id="ARBA00004604"/>
    </source>
</evidence>
<dbReference type="PANTHER" id="PTHR21686">
    <property type="entry name" value="DEOXYNUCLEOTIDYLTRANSFERASE TERMINAL-INTERACTING PROTEIN 2"/>
    <property type="match status" value="1"/>
</dbReference>
<evidence type="ECO:0000256" key="2">
    <source>
        <dbReference type="ARBA" id="ARBA00023242"/>
    </source>
</evidence>
<dbReference type="EMBL" id="CADEPI010000062">
    <property type="protein sequence ID" value="CAB3371507.1"/>
    <property type="molecule type" value="Genomic_DNA"/>
</dbReference>
<name>A0A8S1CQI2_9INSE</name>
<keyword evidence="5" id="KW-1185">Reference proteome</keyword>
<evidence type="ECO:0000259" key="3">
    <source>
        <dbReference type="Pfam" id="PF08698"/>
    </source>
</evidence>
<comment type="caution">
    <text evidence="4">The sequence shown here is derived from an EMBL/GenBank/DDBJ whole genome shotgun (WGS) entry which is preliminary data.</text>
</comment>
<dbReference type="PANTHER" id="PTHR21686:SF12">
    <property type="entry name" value="DEOXYNUCLEOTIDYLTRANSFERASE TERMINAL-INTERACTING PROTEIN 2"/>
    <property type="match status" value="1"/>
</dbReference>
<dbReference type="GO" id="GO:0005730">
    <property type="term" value="C:nucleolus"/>
    <property type="evidence" value="ECO:0007669"/>
    <property type="project" value="UniProtKB-SubCell"/>
</dbReference>
<dbReference type="GO" id="GO:0006396">
    <property type="term" value="P:RNA processing"/>
    <property type="evidence" value="ECO:0007669"/>
    <property type="project" value="TreeGrafter"/>
</dbReference>
<dbReference type="Pfam" id="PF08698">
    <property type="entry name" value="Fcf2"/>
    <property type="match status" value="1"/>
</dbReference>
<sequence length="180" mass="21191">MDAFGESSATATLQKERLNAVDELLATKSIAHQPGFNQLHCLPHSDLSKKKARQLRKIEREKTKGDLWFNMPATEVTEEVRRDLEVLQMRSVLDPKTFYKKNDLKVLPKYFQVGRIVDNAADFYHSRIPKKERKRTMVDELLADAEFQHKSKQKYKEIVAEKQQYNSRAHRHSKRLKRKK</sequence>
<feature type="domain" description="Fcf2 pre-rRNA processing C-terminal" evidence="3">
    <location>
        <begin position="61"/>
        <end position="154"/>
    </location>
</feature>
<dbReference type="Proteomes" id="UP000494165">
    <property type="component" value="Unassembled WGS sequence"/>
</dbReference>
<dbReference type="InterPro" id="IPR039883">
    <property type="entry name" value="Fcf2/DNTTIP2"/>
</dbReference>
<dbReference type="AlphaFoldDB" id="A0A8S1CQI2"/>
<proteinExistence type="predicted"/>
<gene>
    <name evidence="4" type="ORF">CLODIP_2_CD13584</name>
</gene>
<dbReference type="InterPro" id="IPR014810">
    <property type="entry name" value="Fcf2_C"/>
</dbReference>
<dbReference type="OrthoDB" id="427886at2759"/>
<protein>
    <recommendedName>
        <fullName evidence="3">Fcf2 pre-rRNA processing C-terminal domain-containing protein</fullName>
    </recommendedName>
</protein>
<reference evidence="4 5" key="1">
    <citation type="submission" date="2020-04" db="EMBL/GenBank/DDBJ databases">
        <authorList>
            <person name="Alioto T."/>
            <person name="Alioto T."/>
            <person name="Gomez Garrido J."/>
        </authorList>
    </citation>
    <scope>NUCLEOTIDE SEQUENCE [LARGE SCALE GENOMIC DNA]</scope>
</reference>
<dbReference type="GO" id="GO:0003723">
    <property type="term" value="F:RNA binding"/>
    <property type="evidence" value="ECO:0007669"/>
    <property type="project" value="TreeGrafter"/>
</dbReference>
<evidence type="ECO:0000313" key="4">
    <source>
        <dbReference type="EMBL" id="CAB3371507.1"/>
    </source>
</evidence>
<evidence type="ECO:0000313" key="5">
    <source>
        <dbReference type="Proteomes" id="UP000494165"/>
    </source>
</evidence>
<comment type="subcellular location">
    <subcellularLocation>
        <location evidence="1">Nucleus</location>
        <location evidence="1">Nucleolus</location>
    </subcellularLocation>
</comment>